<protein>
    <submittedName>
        <fullName evidence="2">Uncharacterized protein</fullName>
    </submittedName>
</protein>
<reference evidence="2 3" key="1">
    <citation type="journal article" date="2018" name="Front. Microbiol.">
        <title>Genome-Wide Analysis of Corynespora cassiicola Leaf Fall Disease Putative Effectors.</title>
        <authorList>
            <person name="Lopez D."/>
            <person name="Ribeiro S."/>
            <person name="Label P."/>
            <person name="Fumanal B."/>
            <person name="Venisse J.S."/>
            <person name="Kohler A."/>
            <person name="de Oliveira R.R."/>
            <person name="Labutti K."/>
            <person name="Lipzen A."/>
            <person name="Lail K."/>
            <person name="Bauer D."/>
            <person name="Ohm R.A."/>
            <person name="Barry K.W."/>
            <person name="Spatafora J."/>
            <person name="Grigoriev I.V."/>
            <person name="Martin F.M."/>
            <person name="Pujade-Renaud V."/>
        </authorList>
    </citation>
    <scope>NUCLEOTIDE SEQUENCE [LARGE SCALE GENOMIC DNA]</scope>
    <source>
        <strain evidence="2 3">Philippines</strain>
    </source>
</reference>
<evidence type="ECO:0000256" key="1">
    <source>
        <dbReference type="SAM" id="MobiDB-lite"/>
    </source>
</evidence>
<dbReference type="EMBL" id="KZ678136">
    <property type="protein sequence ID" value="PSN66392.1"/>
    <property type="molecule type" value="Genomic_DNA"/>
</dbReference>
<dbReference type="AlphaFoldDB" id="A0A2T2NLT4"/>
<dbReference type="PANTHER" id="PTHR36847">
    <property type="entry name" value="AMIDOLIGASE ENZYME"/>
    <property type="match status" value="1"/>
</dbReference>
<evidence type="ECO:0000313" key="2">
    <source>
        <dbReference type="EMBL" id="PSN66392.1"/>
    </source>
</evidence>
<organism evidence="2 3">
    <name type="scientific">Corynespora cassiicola Philippines</name>
    <dbReference type="NCBI Taxonomy" id="1448308"/>
    <lineage>
        <taxon>Eukaryota</taxon>
        <taxon>Fungi</taxon>
        <taxon>Dikarya</taxon>
        <taxon>Ascomycota</taxon>
        <taxon>Pezizomycotina</taxon>
        <taxon>Dothideomycetes</taxon>
        <taxon>Pleosporomycetidae</taxon>
        <taxon>Pleosporales</taxon>
        <taxon>Corynesporascaceae</taxon>
        <taxon>Corynespora</taxon>
    </lineage>
</organism>
<sequence>MSFESFKFGVEIEFVAKPLERRKKNMLEDYDIRTKWDDLKSSYRKHTEYYKESWWITRDNSLKERKNEGNSSYLVVSSIHRLVKIPWYANALSVAVEAVSPTLKTGRDWEYHINIFWEAQGPHLPVPYLPWYLEEVKKIAIGVMFYESKILNMLPKCRRGNKYCQMNGTNSTAIQHIMEKWQHMWLLCDDFDKAWPAYLPRVNNEIQNRITAMRTIDEVVDFMQDDRRMLWNFENLTRRKSGRSSGTIEFRGGPALTGPQKTKRWVVFTVGAIQLVSDKNMVDYGLPEESSIEDVYEEIRAAASEHNMGVWLPHSWKLLNETARLIDNLSDDDSAYGSDISSVRSSGDTVATDYDWDSKADDNS</sequence>
<dbReference type="InterPro" id="IPR022025">
    <property type="entry name" value="Amidoligase_2"/>
</dbReference>
<feature type="region of interest" description="Disordered" evidence="1">
    <location>
        <begin position="337"/>
        <end position="364"/>
    </location>
</feature>
<dbReference type="PANTHER" id="PTHR36847:SF1">
    <property type="entry name" value="AMIDOLIGASE ENZYME"/>
    <property type="match status" value="1"/>
</dbReference>
<dbReference type="STRING" id="1448308.A0A2T2NLT4"/>
<keyword evidence="3" id="KW-1185">Reference proteome</keyword>
<evidence type="ECO:0000313" key="3">
    <source>
        <dbReference type="Proteomes" id="UP000240883"/>
    </source>
</evidence>
<gene>
    <name evidence="2" type="ORF">BS50DRAFT_589132</name>
</gene>
<dbReference type="Pfam" id="PF12224">
    <property type="entry name" value="Amidoligase_2"/>
    <property type="match status" value="1"/>
</dbReference>
<feature type="compositionally biased region" description="Polar residues" evidence="1">
    <location>
        <begin position="339"/>
        <end position="349"/>
    </location>
</feature>
<proteinExistence type="predicted"/>
<name>A0A2T2NLT4_CORCC</name>
<accession>A0A2T2NLT4</accession>
<dbReference type="Proteomes" id="UP000240883">
    <property type="component" value="Unassembled WGS sequence"/>
</dbReference>
<dbReference type="OrthoDB" id="3790742at2759"/>